<proteinExistence type="predicted"/>
<dbReference type="Proteomes" id="UP000264353">
    <property type="component" value="Chromosome A6"/>
</dbReference>
<dbReference type="AlphaFoldDB" id="A0A397Z0I4"/>
<name>A0A397Z0I4_BRACM</name>
<evidence type="ECO:0000313" key="2">
    <source>
        <dbReference type="Proteomes" id="UP000264353"/>
    </source>
</evidence>
<dbReference type="EMBL" id="CM010633">
    <property type="protein sequence ID" value="RID56646.1"/>
    <property type="molecule type" value="Genomic_DNA"/>
</dbReference>
<organism evidence="1 2">
    <name type="scientific">Brassica campestris</name>
    <name type="common">Field mustard</name>
    <dbReference type="NCBI Taxonomy" id="3711"/>
    <lineage>
        <taxon>Eukaryota</taxon>
        <taxon>Viridiplantae</taxon>
        <taxon>Streptophyta</taxon>
        <taxon>Embryophyta</taxon>
        <taxon>Tracheophyta</taxon>
        <taxon>Spermatophyta</taxon>
        <taxon>Magnoliopsida</taxon>
        <taxon>eudicotyledons</taxon>
        <taxon>Gunneridae</taxon>
        <taxon>Pentapetalae</taxon>
        <taxon>rosids</taxon>
        <taxon>malvids</taxon>
        <taxon>Brassicales</taxon>
        <taxon>Brassicaceae</taxon>
        <taxon>Brassiceae</taxon>
        <taxon>Brassica</taxon>
    </lineage>
</organism>
<sequence length="72" mass="8245">MLIILITCIYVCTWISNFEIHGMSIGMLVLLPPLIALSSPERETGKISFFIVSRRLNRWLIATELILCLFYG</sequence>
<protein>
    <submittedName>
        <fullName evidence="1">Uncharacterized protein</fullName>
    </submittedName>
</protein>
<evidence type="ECO:0000313" key="1">
    <source>
        <dbReference type="EMBL" id="RID56646.1"/>
    </source>
</evidence>
<accession>A0A397Z0I4</accession>
<reference evidence="1 2" key="1">
    <citation type="submission" date="2018-06" db="EMBL/GenBank/DDBJ databases">
        <title>WGS assembly of Brassica rapa FPsc.</title>
        <authorList>
            <person name="Bowman J."/>
            <person name="Kohchi T."/>
            <person name="Yamato K."/>
            <person name="Jenkins J."/>
            <person name="Shu S."/>
            <person name="Ishizaki K."/>
            <person name="Yamaoka S."/>
            <person name="Nishihama R."/>
            <person name="Nakamura Y."/>
            <person name="Berger F."/>
            <person name="Adam C."/>
            <person name="Aki S."/>
            <person name="Althoff F."/>
            <person name="Araki T."/>
            <person name="Arteaga-Vazquez M."/>
            <person name="Balasubrmanian S."/>
            <person name="Bauer D."/>
            <person name="Boehm C."/>
            <person name="Briginshaw L."/>
            <person name="Caballero-Perez J."/>
            <person name="Catarino B."/>
            <person name="Chen F."/>
            <person name="Chiyoda S."/>
            <person name="Chovatia M."/>
            <person name="Davies K."/>
            <person name="Delmans M."/>
            <person name="Demura T."/>
            <person name="Dierschke T."/>
            <person name="Dolan L."/>
            <person name="Dorantes-Acosta A."/>
            <person name="Eklund D."/>
            <person name="Florent S."/>
            <person name="Flores-Sandoval E."/>
            <person name="Fujiyama A."/>
            <person name="Fukuzawa H."/>
            <person name="Galik B."/>
            <person name="Grimanelli D."/>
            <person name="Grimwood J."/>
            <person name="Grossniklaus U."/>
            <person name="Hamada T."/>
            <person name="Haseloff J."/>
            <person name="Hetherington A."/>
            <person name="Higo A."/>
            <person name="Hirakawa Y."/>
            <person name="Hundley H."/>
            <person name="Ikeda Y."/>
            <person name="Inoue K."/>
            <person name="Inoue S."/>
            <person name="Ishida S."/>
            <person name="Jia Q."/>
            <person name="Kakita M."/>
            <person name="Kanazawa T."/>
            <person name="Kawai Y."/>
            <person name="Kawashima T."/>
            <person name="Kennedy M."/>
            <person name="Kinose K."/>
            <person name="Kinoshita T."/>
            <person name="Kohara Y."/>
            <person name="Koide E."/>
            <person name="Komatsu K."/>
            <person name="Kopischke S."/>
            <person name="Kubo M."/>
            <person name="Kyozuka J."/>
            <person name="Lagercrantz U."/>
            <person name="Lin S."/>
            <person name="Lindquist E."/>
            <person name="Lipzen A."/>
            <person name="Lu C."/>
            <person name="Luna E."/>
            <person name="Martienssen R."/>
            <person name="Minamino N."/>
            <person name="Mizutani M."/>
            <person name="Mizutani M."/>
            <person name="Mochizuki N."/>
            <person name="Monte I."/>
            <person name="Mosher R."/>
            <person name="Nagasaki H."/>
            <person name="Nakagami H."/>
            <person name="Naramoto S."/>
            <person name="Nishitani K."/>
            <person name="Ohtani M."/>
            <person name="Okamoto T."/>
            <person name="Okumura M."/>
            <person name="Phillips J."/>
            <person name="Pollak B."/>
            <person name="Reinders A."/>
            <person name="Roevekamp M."/>
            <person name="Sano R."/>
            <person name="Sawa S."/>
            <person name="Schmid M."/>
            <person name="Shirakawa M."/>
            <person name="Solano R."/>
            <person name="Spunde A."/>
            <person name="Suetsugu N."/>
            <person name="Sugano S."/>
            <person name="Sugiyama A."/>
            <person name="Sun R."/>
            <person name="Suzuki Y."/>
            <person name="Takenaka M."/>
            <person name="Takezawa D."/>
            <person name="Tomogane H."/>
            <person name="Tsuzuki M."/>
            <person name="Ueda T."/>
            <person name="Umeda M."/>
            <person name="Ward J."/>
            <person name="Watanabe Y."/>
            <person name="Yazaki K."/>
            <person name="Yokoyama R."/>
            <person name="Yoshitake Y."/>
            <person name="Yotsui I."/>
            <person name="Zachgo S."/>
            <person name="Schmutz J."/>
        </authorList>
    </citation>
    <scope>NUCLEOTIDE SEQUENCE [LARGE SCALE GENOMIC DNA]</scope>
    <source>
        <strain evidence="2">cv. B-3</strain>
    </source>
</reference>
<gene>
    <name evidence="1" type="ORF">BRARA_F00075</name>
</gene>